<evidence type="ECO:0000256" key="4">
    <source>
        <dbReference type="ARBA" id="ARBA00022989"/>
    </source>
</evidence>
<dbReference type="CDD" id="cd13962">
    <property type="entry name" value="PT_UbiA_UBIAD1"/>
    <property type="match status" value="1"/>
</dbReference>
<evidence type="ECO:0000256" key="6">
    <source>
        <dbReference type="SAM" id="Phobius"/>
    </source>
</evidence>
<dbReference type="OrthoDB" id="203513at2759"/>
<comment type="subcellular location">
    <subcellularLocation>
        <location evidence="1">Membrane</location>
        <topology evidence="1">Multi-pass membrane protein</topology>
    </subcellularLocation>
</comment>
<name>A0A1E7EW63_9STRA</name>
<sequence>MSSSSLSSRPPLWKVWFVAARPHTLSASIAPNIVAYNVGIAIIDNVNKASFFWFTMEWTLFCILMQLGTNLHNDYADFVKGADNEKRVGQARATQKGWLTPFQTAMASGLTLLVGLILGIRFVINIATTTTTTAHIMVFIVVTSIFNAFAYTGGPWPLGYIGLPNFSLGYSGLGDIFVFLYFGLVATMMPPFLYISSTDNNDNDDDDVSTLATNIIVVNNLRDRFTDVLANKLTLAVRFGATFCRVEYGINIFVAYGITVWRWWWWSSAVVSNNDSTSLLMLLPLLSFPLALKEWQALYRKDGGALNPHVGGAAKVQLLFCILLAISIRISR</sequence>
<dbReference type="InterPro" id="IPR026046">
    <property type="entry name" value="UBIAD1"/>
</dbReference>
<feature type="transmembrane region" description="Helical" evidence="6">
    <location>
        <begin position="20"/>
        <end position="43"/>
    </location>
</feature>
<dbReference type="PIRSF" id="PIRSF005355">
    <property type="entry name" value="UBIAD1"/>
    <property type="match status" value="1"/>
</dbReference>
<feature type="transmembrane region" description="Helical" evidence="6">
    <location>
        <begin position="248"/>
        <end position="264"/>
    </location>
</feature>
<gene>
    <name evidence="7" type="ORF">FRACYDRAFT_173266</name>
</gene>
<dbReference type="InterPro" id="IPR000537">
    <property type="entry name" value="UbiA_prenyltransferase"/>
</dbReference>
<evidence type="ECO:0000256" key="3">
    <source>
        <dbReference type="ARBA" id="ARBA00022692"/>
    </source>
</evidence>
<keyword evidence="4 6" id="KW-1133">Transmembrane helix</keyword>
<dbReference type="PANTHER" id="PTHR13929">
    <property type="entry name" value="1,4-DIHYDROXY-2-NAPHTHOATE OCTAPRENYLTRANSFERASE"/>
    <property type="match status" value="1"/>
</dbReference>
<protein>
    <recommendedName>
        <fullName evidence="9">UbiA prenyltransferase</fullName>
    </recommendedName>
</protein>
<dbReference type="InParanoid" id="A0A1E7EW63"/>
<dbReference type="GO" id="GO:0004659">
    <property type="term" value="F:prenyltransferase activity"/>
    <property type="evidence" value="ECO:0007669"/>
    <property type="project" value="InterPro"/>
</dbReference>
<dbReference type="PANTHER" id="PTHR13929:SF0">
    <property type="entry name" value="UBIA PRENYLTRANSFERASE DOMAIN-CONTAINING PROTEIN 1"/>
    <property type="match status" value="1"/>
</dbReference>
<evidence type="ECO:0008006" key="9">
    <source>
        <dbReference type="Google" id="ProtNLM"/>
    </source>
</evidence>
<evidence type="ECO:0000313" key="7">
    <source>
        <dbReference type="EMBL" id="OEU10079.1"/>
    </source>
</evidence>
<dbReference type="EMBL" id="KV784373">
    <property type="protein sequence ID" value="OEU10079.1"/>
    <property type="molecule type" value="Genomic_DNA"/>
</dbReference>
<dbReference type="KEGG" id="fcy:FRACYDRAFT_173266"/>
<dbReference type="Pfam" id="PF01040">
    <property type="entry name" value="UbiA"/>
    <property type="match status" value="1"/>
</dbReference>
<organism evidence="7 8">
    <name type="scientific">Fragilariopsis cylindrus CCMP1102</name>
    <dbReference type="NCBI Taxonomy" id="635003"/>
    <lineage>
        <taxon>Eukaryota</taxon>
        <taxon>Sar</taxon>
        <taxon>Stramenopiles</taxon>
        <taxon>Ochrophyta</taxon>
        <taxon>Bacillariophyta</taxon>
        <taxon>Bacillariophyceae</taxon>
        <taxon>Bacillariophycidae</taxon>
        <taxon>Bacillariales</taxon>
        <taxon>Bacillariaceae</taxon>
        <taxon>Fragilariopsis</taxon>
    </lineage>
</organism>
<evidence type="ECO:0000256" key="2">
    <source>
        <dbReference type="ARBA" id="ARBA00022679"/>
    </source>
</evidence>
<evidence type="ECO:0000313" key="8">
    <source>
        <dbReference type="Proteomes" id="UP000095751"/>
    </source>
</evidence>
<accession>A0A1E7EW63</accession>
<dbReference type="Proteomes" id="UP000095751">
    <property type="component" value="Unassembled WGS sequence"/>
</dbReference>
<feature type="transmembrane region" description="Helical" evidence="6">
    <location>
        <begin position="136"/>
        <end position="156"/>
    </location>
</feature>
<feature type="transmembrane region" description="Helical" evidence="6">
    <location>
        <begin position="105"/>
        <end position="124"/>
    </location>
</feature>
<feature type="transmembrane region" description="Helical" evidence="6">
    <location>
        <begin position="176"/>
        <end position="195"/>
    </location>
</feature>
<feature type="transmembrane region" description="Helical" evidence="6">
    <location>
        <begin position="312"/>
        <end position="330"/>
    </location>
</feature>
<dbReference type="GO" id="GO:0016020">
    <property type="term" value="C:membrane"/>
    <property type="evidence" value="ECO:0007669"/>
    <property type="project" value="UniProtKB-SubCell"/>
</dbReference>
<reference evidence="7 8" key="1">
    <citation type="submission" date="2016-09" db="EMBL/GenBank/DDBJ databases">
        <title>Extensive genetic diversity and differential bi-allelic expression allows diatom success in the polar Southern Ocean.</title>
        <authorList>
            <consortium name="DOE Joint Genome Institute"/>
            <person name="Mock T."/>
            <person name="Otillar R.P."/>
            <person name="Strauss J."/>
            <person name="Dupont C."/>
            <person name="Frickenhaus S."/>
            <person name="Maumus F."/>
            <person name="Mcmullan M."/>
            <person name="Sanges R."/>
            <person name="Schmutz J."/>
            <person name="Toseland A."/>
            <person name="Valas R."/>
            <person name="Veluchamy A."/>
            <person name="Ward B.J."/>
            <person name="Allen A."/>
            <person name="Barry K."/>
            <person name="Falciatore A."/>
            <person name="Ferrante M."/>
            <person name="Fortunato A.E."/>
            <person name="Gloeckner G."/>
            <person name="Gruber A."/>
            <person name="Hipkin R."/>
            <person name="Janech M."/>
            <person name="Kroth P."/>
            <person name="Leese F."/>
            <person name="Lindquist E."/>
            <person name="Lyon B.R."/>
            <person name="Martin J."/>
            <person name="Mayer C."/>
            <person name="Parker M."/>
            <person name="Quesneville H."/>
            <person name="Raymond J."/>
            <person name="Uhlig C."/>
            <person name="Valentin K.U."/>
            <person name="Worden A.Z."/>
            <person name="Armbrust E.V."/>
            <person name="Bowler C."/>
            <person name="Green B."/>
            <person name="Moulton V."/>
            <person name="Van Oosterhout C."/>
            <person name="Grigoriev I."/>
        </authorList>
    </citation>
    <scope>NUCLEOTIDE SEQUENCE [LARGE SCALE GENOMIC DNA]</scope>
    <source>
        <strain evidence="7 8">CCMP1102</strain>
    </source>
</reference>
<dbReference type="NCBIfam" id="TIGR00751">
    <property type="entry name" value="menA"/>
    <property type="match status" value="1"/>
</dbReference>
<dbReference type="GO" id="GO:0042371">
    <property type="term" value="P:vitamin K biosynthetic process"/>
    <property type="evidence" value="ECO:0007669"/>
    <property type="project" value="TreeGrafter"/>
</dbReference>
<keyword evidence="8" id="KW-1185">Reference proteome</keyword>
<proteinExistence type="predicted"/>
<dbReference type="GO" id="GO:0009234">
    <property type="term" value="P:menaquinone biosynthetic process"/>
    <property type="evidence" value="ECO:0007669"/>
    <property type="project" value="TreeGrafter"/>
</dbReference>
<evidence type="ECO:0000256" key="1">
    <source>
        <dbReference type="ARBA" id="ARBA00004141"/>
    </source>
</evidence>
<evidence type="ECO:0000256" key="5">
    <source>
        <dbReference type="ARBA" id="ARBA00023136"/>
    </source>
</evidence>
<dbReference type="AlphaFoldDB" id="A0A1E7EW63"/>
<keyword evidence="3 6" id="KW-0812">Transmembrane</keyword>
<keyword evidence="2" id="KW-0808">Transferase</keyword>
<keyword evidence="5 6" id="KW-0472">Membrane</keyword>
<feature type="transmembrane region" description="Helical" evidence="6">
    <location>
        <begin position="50"/>
        <end position="68"/>
    </location>
</feature>